<dbReference type="Proteomes" id="UP000596337">
    <property type="component" value="Chromosome 1"/>
</dbReference>
<evidence type="ECO:0000313" key="6">
    <source>
        <dbReference type="EMBL" id="QRG82657.1"/>
    </source>
</evidence>
<protein>
    <submittedName>
        <fullName evidence="6">ATP-grasp domain-containing protein</fullName>
    </submittedName>
</protein>
<evidence type="ECO:0000313" key="7">
    <source>
        <dbReference type="Proteomes" id="UP000596337"/>
    </source>
</evidence>
<dbReference type="InterPro" id="IPR011761">
    <property type="entry name" value="ATP-grasp"/>
</dbReference>
<dbReference type="GO" id="GO:0005524">
    <property type="term" value="F:ATP binding"/>
    <property type="evidence" value="ECO:0007669"/>
    <property type="project" value="UniProtKB-UniRule"/>
</dbReference>
<dbReference type="Gene3D" id="3.40.50.20">
    <property type="match status" value="1"/>
</dbReference>
<dbReference type="Pfam" id="PF18603">
    <property type="entry name" value="LAL_C2"/>
    <property type="match status" value="1"/>
</dbReference>
<accession>A0AA92R6L9</accession>
<dbReference type="SMART" id="SM01209">
    <property type="entry name" value="GARS_A"/>
    <property type="match status" value="1"/>
</dbReference>
<dbReference type="PANTHER" id="PTHR43585:SF2">
    <property type="entry name" value="ATP-GRASP ENZYME FSQD"/>
    <property type="match status" value="1"/>
</dbReference>
<evidence type="ECO:0000256" key="1">
    <source>
        <dbReference type="ARBA" id="ARBA00022598"/>
    </source>
</evidence>
<dbReference type="InterPro" id="IPR013815">
    <property type="entry name" value="ATP_grasp_subdomain_1"/>
</dbReference>
<evidence type="ECO:0000256" key="4">
    <source>
        <dbReference type="PROSITE-ProRule" id="PRU00409"/>
    </source>
</evidence>
<gene>
    <name evidence="6" type="ORF">JOS67_13955</name>
</gene>
<dbReference type="Gene3D" id="3.30.470.20">
    <property type="entry name" value="ATP-grasp fold, B domain"/>
    <property type="match status" value="1"/>
</dbReference>
<dbReference type="InterPro" id="IPR020561">
    <property type="entry name" value="PRibGlycinamid_synth_ATP-grasp"/>
</dbReference>
<dbReference type="GO" id="GO:0016874">
    <property type="term" value="F:ligase activity"/>
    <property type="evidence" value="ECO:0007669"/>
    <property type="project" value="UniProtKB-KW"/>
</dbReference>
<dbReference type="Pfam" id="PF01071">
    <property type="entry name" value="GARS_A"/>
    <property type="match status" value="1"/>
</dbReference>
<dbReference type="RefSeq" id="WP_203346732.1">
    <property type="nucleotide sequence ID" value="NZ_CP069195.1"/>
</dbReference>
<dbReference type="GO" id="GO:0046872">
    <property type="term" value="F:metal ion binding"/>
    <property type="evidence" value="ECO:0007669"/>
    <property type="project" value="InterPro"/>
</dbReference>
<proteinExistence type="predicted"/>
<reference evidence="6 7" key="1">
    <citation type="submission" date="2021-01" db="EMBL/GenBank/DDBJ databases">
        <title>Characterization of a novel blaVMB-2- harboring plasmid in Vibrio diabolicus.</title>
        <authorList>
            <person name="Liu M."/>
        </authorList>
    </citation>
    <scope>NUCLEOTIDE SEQUENCE [LARGE SCALE GENOMIC DNA]</scope>
    <source>
        <strain evidence="6 7">SLV18</strain>
    </source>
</reference>
<feature type="domain" description="ATP-grasp" evidence="5">
    <location>
        <begin position="108"/>
        <end position="300"/>
    </location>
</feature>
<dbReference type="Gene3D" id="3.30.1490.20">
    <property type="entry name" value="ATP-grasp fold, A domain"/>
    <property type="match status" value="1"/>
</dbReference>
<sequence>MCKKVMILGAGIYQLPLIQKSKELGHKTIVVSPRGDYPGIDESDIFLDINTTDIDSVFEAAKLYDIDAILTTGTDVAVPSIGFVVDELGLKGTSYQSALQSMDKSLMKEAFKDGGVPTAKFGISSNLAEAKQLASSIGFPLMVKASDSSGSRGVYKVEELVQLERLWKAAKDVSRNSLVVMEEFLDGVEFGAQAIVVDGTVIDIIFHNDTVTPAPNNAPLGHSVPCSISTSILSDAEDIIKRAIEVLGIDNTVSNVDLMLVDGKPYIIEIGARMGATCLPENVENYLGIDIYGLLLDIALGKPIVFNPNTKRTANAARLLCAPKSGQLVAIDIPSELTENHSVIRIKVDKKPGDTVNEFKVGPDRVGEVIVTGSSYLEAEALAEDIAKQIKVHVI</sequence>
<dbReference type="PROSITE" id="PS50975">
    <property type="entry name" value="ATP_GRASP"/>
    <property type="match status" value="1"/>
</dbReference>
<dbReference type="InterPro" id="IPR052032">
    <property type="entry name" value="ATP-dep_AA_Ligase"/>
</dbReference>
<evidence type="ECO:0000256" key="2">
    <source>
        <dbReference type="ARBA" id="ARBA00022741"/>
    </source>
</evidence>
<dbReference type="InterPro" id="IPR016185">
    <property type="entry name" value="PreATP-grasp_dom_sf"/>
</dbReference>
<evidence type="ECO:0000256" key="3">
    <source>
        <dbReference type="ARBA" id="ARBA00022840"/>
    </source>
</evidence>
<dbReference type="PANTHER" id="PTHR43585">
    <property type="entry name" value="FUMIPYRROLE BIOSYNTHESIS PROTEIN C"/>
    <property type="match status" value="1"/>
</dbReference>
<dbReference type="SUPFAM" id="SSF52440">
    <property type="entry name" value="PreATP-grasp domain"/>
    <property type="match status" value="1"/>
</dbReference>
<dbReference type="InterPro" id="IPR040570">
    <property type="entry name" value="LAL_C2"/>
</dbReference>
<dbReference type="AlphaFoldDB" id="A0AA92R6L9"/>
<dbReference type="EMBL" id="CP069195">
    <property type="protein sequence ID" value="QRG82657.1"/>
    <property type="molecule type" value="Genomic_DNA"/>
</dbReference>
<organism evidence="6 7">
    <name type="scientific">Vibrio diabolicus</name>
    <dbReference type="NCBI Taxonomy" id="50719"/>
    <lineage>
        <taxon>Bacteria</taxon>
        <taxon>Pseudomonadati</taxon>
        <taxon>Pseudomonadota</taxon>
        <taxon>Gammaproteobacteria</taxon>
        <taxon>Vibrionales</taxon>
        <taxon>Vibrionaceae</taxon>
        <taxon>Vibrio</taxon>
        <taxon>Vibrio diabolicus subgroup</taxon>
    </lineage>
</organism>
<keyword evidence="2 4" id="KW-0547">Nucleotide-binding</keyword>
<keyword evidence="1" id="KW-0436">Ligase</keyword>
<dbReference type="SUPFAM" id="SSF56059">
    <property type="entry name" value="Glutathione synthetase ATP-binding domain-like"/>
    <property type="match status" value="1"/>
</dbReference>
<keyword evidence="3 4" id="KW-0067">ATP-binding</keyword>
<name>A0AA92R6L9_9VIBR</name>
<evidence type="ECO:0000259" key="5">
    <source>
        <dbReference type="PROSITE" id="PS50975"/>
    </source>
</evidence>